<evidence type="ECO:0000256" key="3">
    <source>
        <dbReference type="ARBA" id="ARBA00023027"/>
    </source>
</evidence>
<dbReference type="InterPro" id="IPR006140">
    <property type="entry name" value="D-isomer_DH_NAD-bd"/>
</dbReference>
<dbReference type="GO" id="GO:0004617">
    <property type="term" value="F:phosphoglycerate dehydrogenase activity"/>
    <property type="evidence" value="ECO:0007669"/>
    <property type="project" value="UniProtKB-ARBA"/>
</dbReference>
<dbReference type="Gene3D" id="3.40.50.720">
    <property type="entry name" value="NAD(P)-binding Rossmann-like Domain"/>
    <property type="match status" value="2"/>
</dbReference>
<dbReference type="InterPro" id="IPR050418">
    <property type="entry name" value="D-iso_2-hydroxyacid_DH_PdxB"/>
</dbReference>
<feature type="domain" description="D-isomer specific 2-hydroxyacid dehydrogenase NAD-binding" evidence="7">
    <location>
        <begin position="208"/>
        <end position="392"/>
    </location>
</feature>
<dbReference type="PANTHER" id="PTHR43761:SF1">
    <property type="entry name" value="D-ISOMER SPECIFIC 2-HYDROXYACID DEHYDROGENASE CATALYTIC DOMAIN-CONTAINING PROTEIN-RELATED"/>
    <property type="match status" value="1"/>
</dbReference>
<dbReference type="Pfam" id="PF02826">
    <property type="entry name" value="2-Hacid_dh_C"/>
    <property type="match status" value="1"/>
</dbReference>
<dbReference type="InterPro" id="IPR006139">
    <property type="entry name" value="D-isomer_2_OHA_DH_cat_dom"/>
</dbReference>
<dbReference type="PROSITE" id="PS00670">
    <property type="entry name" value="D_2_HYDROXYACID_DH_2"/>
    <property type="match status" value="1"/>
</dbReference>
<evidence type="ECO:0000259" key="7">
    <source>
        <dbReference type="Pfam" id="PF02826"/>
    </source>
</evidence>
<feature type="compositionally biased region" description="Low complexity" evidence="5">
    <location>
        <begin position="70"/>
        <end position="80"/>
    </location>
</feature>
<dbReference type="InterPro" id="IPR036291">
    <property type="entry name" value="NAD(P)-bd_dom_sf"/>
</dbReference>
<dbReference type="InterPro" id="IPR029753">
    <property type="entry name" value="D-isomer_DH_CS"/>
</dbReference>
<dbReference type="PROSITE" id="PS00671">
    <property type="entry name" value="D_2_HYDROXYACID_DH_3"/>
    <property type="match status" value="1"/>
</dbReference>
<name>A0AAN6GQ55_9BASI</name>
<dbReference type="GO" id="GO:0006564">
    <property type="term" value="P:L-serine biosynthetic process"/>
    <property type="evidence" value="ECO:0007669"/>
    <property type="project" value="UniProtKB-ARBA"/>
</dbReference>
<dbReference type="SUPFAM" id="SSF51735">
    <property type="entry name" value="NAD(P)-binding Rossmann-fold domains"/>
    <property type="match status" value="1"/>
</dbReference>
<evidence type="ECO:0000313" key="9">
    <source>
        <dbReference type="Proteomes" id="UP001176517"/>
    </source>
</evidence>
<keyword evidence="2" id="KW-0560">Oxidoreductase</keyword>
<evidence type="ECO:0000259" key="6">
    <source>
        <dbReference type="Pfam" id="PF00389"/>
    </source>
</evidence>
<gene>
    <name evidence="8" type="primary">SER33</name>
    <name evidence="8" type="ORF">OC846_004206</name>
</gene>
<dbReference type="PROSITE" id="PS00065">
    <property type="entry name" value="D_2_HYDROXYACID_DH_1"/>
    <property type="match status" value="1"/>
</dbReference>
<comment type="caution">
    <text evidence="8">The sequence shown here is derived from an EMBL/GenBank/DDBJ whole genome shotgun (WGS) entry which is preliminary data.</text>
</comment>
<evidence type="ECO:0000256" key="5">
    <source>
        <dbReference type="SAM" id="MobiDB-lite"/>
    </source>
</evidence>
<evidence type="ECO:0000313" key="8">
    <source>
        <dbReference type="EMBL" id="KAK0549095.1"/>
    </source>
</evidence>
<dbReference type="InterPro" id="IPR045865">
    <property type="entry name" value="ACT-like_dom_sf"/>
</dbReference>
<dbReference type="SUPFAM" id="SSF52283">
    <property type="entry name" value="Formate/glycerate dehydrogenase catalytic domain-like"/>
    <property type="match status" value="1"/>
</dbReference>
<dbReference type="FunFam" id="3.40.50.720:FF:000041">
    <property type="entry name" value="D-3-phosphoglycerate dehydrogenase"/>
    <property type="match status" value="1"/>
</dbReference>
<dbReference type="CDD" id="cd12176">
    <property type="entry name" value="PGDH_3"/>
    <property type="match status" value="1"/>
</dbReference>
<dbReference type="AlphaFoldDB" id="A0AAN6GQ55"/>
<dbReference type="Gene3D" id="3.30.70.260">
    <property type="match status" value="1"/>
</dbReference>
<proteinExistence type="inferred from homology"/>
<comment type="pathway">
    <text evidence="4">Amino-acid biosynthesis.</text>
</comment>
<dbReference type="GO" id="GO:0051287">
    <property type="term" value="F:NAD binding"/>
    <property type="evidence" value="ECO:0007669"/>
    <property type="project" value="InterPro"/>
</dbReference>
<feature type="domain" description="D-isomer specific 2-hydroxyacid dehydrogenase catalytic" evidence="6">
    <location>
        <begin position="104"/>
        <end position="424"/>
    </location>
</feature>
<evidence type="ECO:0000256" key="4">
    <source>
        <dbReference type="ARBA" id="ARBA00029440"/>
    </source>
</evidence>
<evidence type="ECO:0000256" key="1">
    <source>
        <dbReference type="ARBA" id="ARBA00005854"/>
    </source>
</evidence>
<evidence type="ECO:0000256" key="2">
    <source>
        <dbReference type="ARBA" id="ARBA00023002"/>
    </source>
</evidence>
<dbReference type="PANTHER" id="PTHR43761">
    <property type="entry name" value="D-ISOMER SPECIFIC 2-HYDROXYACID DEHYDROGENASE FAMILY PROTEIN (AFU_ORTHOLOGUE AFUA_1G13630)"/>
    <property type="match status" value="1"/>
</dbReference>
<dbReference type="NCBIfam" id="NF008759">
    <property type="entry name" value="PRK11790.1"/>
    <property type="match status" value="1"/>
</dbReference>
<protein>
    <submittedName>
        <fullName evidence="8">D-3-phosphoglycerate dehydrogenase 2</fullName>
    </submittedName>
</protein>
<dbReference type="Pfam" id="PF00389">
    <property type="entry name" value="2-Hacid_dh"/>
    <property type="match status" value="1"/>
</dbReference>
<dbReference type="GO" id="GO:0047545">
    <property type="term" value="F:(S)-2-hydroxyglutarate dehydrogenase activity"/>
    <property type="evidence" value="ECO:0007669"/>
    <property type="project" value="UniProtKB-ARBA"/>
</dbReference>
<sequence length="512" mass="54734">MQHGQAFSRNPQGFSPPSLAAAGSFSGMLAAQLQNPLSAPIPASGSAGSISAAVAQAIPASTSPTTQRIPPAASASARTRTVSIPGASTEPRYLTPFDQGDIRILLLENVDKGAVAVLKEQGYQVDFHTAAWSEDELIDKIGDYHVIGIRSKTKLTANVFRKAHKLLVVGCFCIGTNQVDLVAAANKGVAVFNSPFANSRSVAELVIAEMIGLSRQLTDRARELRDGEWNKVSKGCYEVRGKTLGIVGYGHIGSQLSVLAESMGIHVLYYDVLPLMPLGMARQCNTLEELLGSSDFVSLHVPELPETKNMIGKAQFDAMKKGAYLINNARGTVVDLAALADALESGHLAGAAVDVFPREPAKNGVGAFSEQLGPFIERLRKTPNTILTPHIGGSTEEAQRMIGQEVAVALTRYINYGSSTGAVNFPEVNLRPITSSDQSTIRICYVHANQPGSLRAVNEILSAFNVDKQHTDSFKDIAYLLADISGVNEHQIKEIYENIAGTKANVLTRLLS</sequence>
<accession>A0AAN6GQ55</accession>
<dbReference type="SUPFAM" id="SSF55021">
    <property type="entry name" value="ACT-like"/>
    <property type="match status" value="1"/>
</dbReference>
<comment type="similarity">
    <text evidence="1">Belongs to the D-isomer specific 2-hydroxyacid dehydrogenase family.</text>
</comment>
<dbReference type="Proteomes" id="UP001176517">
    <property type="component" value="Unassembled WGS sequence"/>
</dbReference>
<dbReference type="EMBL" id="JAPDMZ010000120">
    <property type="protein sequence ID" value="KAK0549095.1"/>
    <property type="molecule type" value="Genomic_DNA"/>
</dbReference>
<keyword evidence="9" id="KW-1185">Reference proteome</keyword>
<reference evidence="8" key="1">
    <citation type="journal article" date="2023" name="PhytoFront">
        <title>Draft Genome Resources of Seven Strains of Tilletia horrida, Causal Agent of Kernel Smut of Rice.</title>
        <authorList>
            <person name="Khanal S."/>
            <person name="Antony Babu S."/>
            <person name="Zhou X.G."/>
        </authorList>
    </citation>
    <scope>NUCLEOTIDE SEQUENCE</scope>
    <source>
        <strain evidence="8">TX6</strain>
    </source>
</reference>
<dbReference type="InterPro" id="IPR029752">
    <property type="entry name" value="D-isomer_DH_CS1"/>
</dbReference>
<feature type="region of interest" description="Disordered" evidence="5">
    <location>
        <begin position="60"/>
        <end position="80"/>
    </location>
</feature>
<organism evidence="8 9">
    <name type="scientific">Tilletia horrida</name>
    <dbReference type="NCBI Taxonomy" id="155126"/>
    <lineage>
        <taxon>Eukaryota</taxon>
        <taxon>Fungi</taxon>
        <taxon>Dikarya</taxon>
        <taxon>Basidiomycota</taxon>
        <taxon>Ustilaginomycotina</taxon>
        <taxon>Exobasidiomycetes</taxon>
        <taxon>Tilletiales</taxon>
        <taxon>Tilletiaceae</taxon>
        <taxon>Tilletia</taxon>
    </lineage>
</organism>
<keyword evidence="3" id="KW-0520">NAD</keyword>